<dbReference type="InterPro" id="IPR016135">
    <property type="entry name" value="UBQ-conjugating_enzyme/RWD"/>
</dbReference>
<evidence type="ECO:0000256" key="1">
    <source>
        <dbReference type="SAM" id="MobiDB-lite"/>
    </source>
</evidence>
<dbReference type="Gene3D" id="3.10.110.10">
    <property type="entry name" value="Ubiquitin Conjugating Enzyme"/>
    <property type="match status" value="1"/>
</dbReference>
<proteinExistence type="predicted"/>
<keyword evidence="4" id="KW-1185">Reference proteome</keyword>
<sequence>MSRNYKEDQSNEVEALDSIYCGEMESKTLQPIFKGTQKPNTHHYIFAVLQTEPLHKFQIPIATEEFYAETNEDSEPGLACKLLFTYTEKYPDEAPLVEIEEAENFEDNFESQLLEHLRQTIEENIGMEMIFSLVSSAQEWLNVQWDEHKKHQEDEKARKVLEAEEAERKKFEGTRVTVETFMKWKLDFEESTGITAKREKNNDSKKLTGRELFMCDNTLNDSDIKFLLEAGDSIENVKIDETLFQDIGELDLDDDDDDDEDWVPGADDDDD</sequence>
<evidence type="ECO:0000313" key="4">
    <source>
        <dbReference type="Proteomes" id="UP001200034"/>
    </source>
</evidence>
<dbReference type="CDD" id="cd23816">
    <property type="entry name" value="RWD_RWDD1"/>
    <property type="match status" value="1"/>
</dbReference>
<dbReference type="Pfam" id="PF16543">
    <property type="entry name" value="DFRP_C"/>
    <property type="match status" value="1"/>
</dbReference>
<dbReference type="EMBL" id="JAJJHW010003409">
    <property type="protein sequence ID" value="KAH8358806.1"/>
    <property type="molecule type" value="Genomic_DNA"/>
</dbReference>
<gene>
    <name evidence="3" type="ORF">KR093_002547</name>
</gene>
<dbReference type="InterPro" id="IPR032378">
    <property type="entry name" value="ZC3H15/TMA46_C"/>
</dbReference>
<protein>
    <recommendedName>
        <fullName evidence="2">RWD domain-containing protein</fullName>
    </recommendedName>
</protein>
<dbReference type="AlphaFoldDB" id="A0AAD4JSG4"/>
<dbReference type="FunFam" id="3.10.110.10:FF:000075">
    <property type="entry name" value="RWD domain-containing protein (Gir2)"/>
    <property type="match status" value="1"/>
</dbReference>
<accession>A0AAD4JSG4</accession>
<dbReference type="PANTHER" id="PTHR12292">
    <property type="entry name" value="RWD DOMAIN-CONTAINING PROTEIN"/>
    <property type="match status" value="1"/>
</dbReference>
<evidence type="ECO:0000259" key="2">
    <source>
        <dbReference type="PROSITE" id="PS50908"/>
    </source>
</evidence>
<comment type="caution">
    <text evidence="3">The sequence shown here is derived from an EMBL/GenBank/DDBJ whole genome shotgun (WGS) entry which is preliminary data.</text>
</comment>
<evidence type="ECO:0000313" key="3">
    <source>
        <dbReference type="EMBL" id="KAH8358806.1"/>
    </source>
</evidence>
<dbReference type="InterPro" id="IPR040213">
    <property type="entry name" value="GIR2-like"/>
</dbReference>
<dbReference type="PROSITE" id="PS50908">
    <property type="entry name" value="RWD"/>
    <property type="match status" value="1"/>
</dbReference>
<feature type="region of interest" description="Disordered" evidence="1">
    <location>
        <begin position="249"/>
        <end position="271"/>
    </location>
</feature>
<feature type="domain" description="RWD" evidence="2">
    <location>
        <begin position="11"/>
        <end position="144"/>
    </location>
</feature>
<dbReference type="SUPFAM" id="SSF54495">
    <property type="entry name" value="UBC-like"/>
    <property type="match status" value="1"/>
</dbReference>
<organism evidence="3 4">
    <name type="scientific">Drosophila rubida</name>
    <dbReference type="NCBI Taxonomy" id="30044"/>
    <lineage>
        <taxon>Eukaryota</taxon>
        <taxon>Metazoa</taxon>
        <taxon>Ecdysozoa</taxon>
        <taxon>Arthropoda</taxon>
        <taxon>Hexapoda</taxon>
        <taxon>Insecta</taxon>
        <taxon>Pterygota</taxon>
        <taxon>Neoptera</taxon>
        <taxon>Endopterygota</taxon>
        <taxon>Diptera</taxon>
        <taxon>Brachycera</taxon>
        <taxon>Muscomorpha</taxon>
        <taxon>Ephydroidea</taxon>
        <taxon>Drosophilidae</taxon>
        <taxon>Drosophila</taxon>
    </lineage>
</organism>
<reference evidence="3" key="1">
    <citation type="journal article" date="2021" name="Mol. Ecol. Resour.">
        <title>Phylogenomic analyses of the genus Drosophila reveals genomic signals of climate adaptation.</title>
        <authorList>
            <person name="Li F."/>
            <person name="Rane R.V."/>
            <person name="Luria V."/>
            <person name="Xiong Z."/>
            <person name="Chen J."/>
            <person name="Li Z."/>
            <person name="Catullo R.A."/>
            <person name="Griffin P.C."/>
            <person name="Schiffer M."/>
            <person name="Pearce S."/>
            <person name="Lee S.F."/>
            <person name="McElroy K."/>
            <person name="Stocker A."/>
            <person name="Shirriffs J."/>
            <person name="Cockerell F."/>
            <person name="Coppin C."/>
            <person name="Sgro C.M."/>
            <person name="Karger A."/>
            <person name="Cain J.W."/>
            <person name="Weber J.A."/>
            <person name="Santpere G."/>
            <person name="Kirschner M.W."/>
            <person name="Hoffmann A.A."/>
            <person name="Oakeshott J.G."/>
            <person name="Zhang G."/>
        </authorList>
    </citation>
    <scope>NUCLEOTIDE SEQUENCE</scope>
    <source>
        <strain evidence="3">BGI-SZ-2011g</strain>
    </source>
</reference>
<dbReference type="InterPro" id="IPR006575">
    <property type="entry name" value="RWD_dom"/>
</dbReference>
<dbReference type="SMART" id="SM00591">
    <property type="entry name" value="RWD"/>
    <property type="match status" value="1"/>
</dbReference>
<dbReference type="Gene3D" id="6.20.400.10">
    <property type="match status" value="1"/>
</dbReference>
<dbReference type="Pfam" id="PF05773">
    <property type="entry name" value="RWD"/>
    <property type="match status" value="1"/>
</dbReference>
<name>A0AAD4JSG4_9MUSC</name>
<dbReference type="Proteomes" id="UP001200034">
    <property type="component" value="Unassembled WGS sequence"/>
</dbReference>